<feature type="region of interest" description="Disordered" evidence="1">
    <location>
        <begin position="88"/>
        <end position="111"/>
    </location>
</feature>
<feature type="compositionally biased region" description="Basic and acidic residues" evidence="1">
    <location>
        <begin position="88"/>
        <end position="99"/>
    </location>
</feature>
<proteinExistence type="predicted"/>
<feature type="region of interest" description="Disordered" evidence="1">
    <location>
        <begin position="365"/>
        <end position="389"/>
    </location>
</feature>
<sequence>MPSDSDRNHTNNENENQNEKQNQNGNENNGNDQSKPGNPFIKFRQFADLHIGSVLQGIIGLPSAFSKNTNNTRWADVDDDLRRRDELQARQQQLKDADAQQRGQVPLEQDAYIPIGGRAGLRKNSNKDAPREIGGTIAGDIQLYSPVRKSLFSHLRHLGDNDPEWKPSNLLNGDATLCSDYSLLPYLLFSSYSPLKLSIDAGVGHLTRDLSRSSDRFPYYEAFEDLIKTAHGRRPGSPIGLDVPHLNPTVRSSMEGMSWIERLYGAGILQQKEARSVQERAVWPSPWSCPVLTKVGPEHRMAETEQDMYDLFLRSASAASVGDIISSVVTQGEAAFRTWMKEQDSPEELSRRAEGKDDKAMALLRPEDQSAKIPQDSNRVVSSSTTTEHYTNEDGFVETTVTVWRRFADGRESHTTTSHCEDPPNAETDRNEIEETKATKKPEETTKKGWFWN</sequence>
<reference evidence="2" key="1">
    <citation type="journal article" date="2021" name="IMA Fungus">
        <title>Genomic characterization of three marine fungi, including Emericellopsis atlantica sp. nov. with signatures of a generalist lifestyle and marine biomass degradation.</title>
        <authorList>
            <person name="Hagestad O.C."/>
            <person name="Hou L."/>
            <person name="Andersen J.H."/>
            <person name="Hansen E.H."/>
            <person name="Altermark B."/>
            <person name="Li C."/>
            <person name="Kuhnert E."/>
            <person name="Cox R.J."/>
            <person name="Crous P.W."/>
            <person name="Spatafora J.W."/>
            <person name="Lail K."/>
            <person name="Amirebrahimi M."/>
            <person name="Lipzen A."/>
            <person name="Pangilinan J."/>
            <person name="Andreopoulos W."/>
            <person name="Hayes R.D."/>
            <person name="Ng V."/>
            <person name="Grigoriev I.V."/>
            <person name="Jackson S.A."/>
            <person name="Sutton T.D.S."/>
            <person name="Dobson A.D.W."/>
            <person name="Rama T."/>
        </authorList>
    </citation>
    <scope>NUCLEOTIDE SEQUENCE</scope>
    <source>
        <strain evidence="2">TRa018bII</strain>
    </source>
</reference>
<dbReference type="EMBL" id="MU251631">
    <property type="protein sequence ID" value="KAG9230985.1"/>
    <property type="molecule type" value="Genomic_DNA"/>
</dbReference>
<evidence type="ECO:0000313" key="2">
    <source>
        <dbReference type="EMBL" id="KAG9230985.1"/>
    </source>
</evidence>
<accession>A0A9P8C2I6</accession>
<keyword evidence="3" id="KW-1185">Reference proteome</keyword>
<feature type="compositionally biased region" description="Basic and acidic residues" evidence="1">
    <location>
        <begin position="1"/>
        <end position="12"/>
    </location>
</feature>
<organism evidence="2 3">
    <name type="scientific">Amylocarpus encephaloides</name>
    <dbReference type="NCBI Taxonomy" id="45428"/>
    <lineage>
        <taxon>Eukaryota</taxon>
        <taxon>Fungi</taxon>
        <taxon>Dikarya</taxon>
        <taxon>Ascomycota</taxon>
        <taxon>Pezizomycotina</taxon>
        <taxon>Leotiomycetes</taxon>
        <taxon>Helotiales</taxon>
        <taxon>Helotiales incertae sedis</taxon>
        <taxon>Amylocarpus</taxon>
    </lineage>
</organism>
<dbReference type="AlphaFoldDB" id="A0A9P8C2I6"/>
<dbReference type="Proteomes" id="UP000824998">
    <property type="component" value="Unassembled WGS sequence"/>
</dbReference>
<dbReference type="OrthoDB" id="4586300at2759"/>
<feature type="compositionally biased region" description="Basic and acidic residues" evidence="1">
    <location>
        <begin position="408"/>
        <end position="447"/>
    </location>
</feature>
<feature type="region of interest" description="Disordered" evidence="1">
    <location>
        <begin position="408"/>
        <end position="453"/>
    </location>
</feature>
<feature type="compositionally biased region" description="Polar residues" evidence="1">
    <location>
        <begin position="375"/>
        <end position="389"/>
    </location>
</feature>
<gene>
    <name evidence="2" type="ORF">BJ875DRAFT_383982</name>
</gene>
<comment type="caution">
    <text evidence="2">The sequence shown here is derived from an EMBL/GenBank/DDBJ whole genome shotgun (WGS) entry which is preliminary data.</text>
</comment>
<protein>
    <submittedName>
        <fullName evidence="2">Uncharacterized protein</fullName>
    </submittedName>
</protein>
<name>A0A9P8C2I6_9HELO</name>
<evidence type="ECO:0000256" key="1">
    <source>
        <dbReference type="SAM" id="MobiDB-lite"/>
    </source>
</evidence>
<evidence type="ECO:0000313" key="3">
    <source>
        <dbReference type="Proteomes" id="UP000824998"/>
    </source>
</evidence>
<feature type="region of interest" description="Disordered" evidence="1">
    <location>
        <begin position="1"/>
        <end position="40"/>
    </location>
</feature>
<feature type="compositionally biased region" description="Low complexity" evidence="1">
    <location>
        <begin position="13"/>
        <end position="31"/>
    </location>
</feature>